<protein>
    <submittedName>
        <fullName evidence="2">CbtB-domain containing protein</fullName>
    </submittedName>
</protein>
<sequence length="69" mass="7471">MSDITLNHGVAVTPIPAAQLFPWALFGGLLMLLALYFVSTEEGAAQLLSGLEVHEFVHDGRHLLGFPCH</sequence>
<evidence type="ECO:0000313" key="2">
    <source>
        <dbReference type="EMBL" id="MXO02971.1"/>
    </source>
</evidence>
<name>A0A6N8TJW9_SHIZO</name>
<dbReference type="InterPro" id="IPR012667">
    <property type="entry name" value="CbtB_put"/>
</dbReference>
<dbReference type="AlphaFoldDB" id="A0A6N8TJW9"/>
<dbReference type="Proteomes" id="UP000440304">
    <property type="component" value="Unassembled WGS sequence"/>
</dbReference>
<keyword evidence="1" id="KW-1133">Transmembrane helix</keyword>
<reference evidence="2 3" key="1">
    <citation type="submission" date="2019-12" db="EMBL/GenBank/DDBJ databases">
        <title>Shinella granuli gen. nov., sp. nov., and proposal of the reclassification of Zoogloea ramigera ATCC 19623 as Shinella zoogloeoides sp. nov.</title>
        <authorList>
            <person name="Gao J."/>
        </authorList>
    </citation>
    <scope>NUCLEOTIDE SEQUENCE [LARGE SCALE GENOMIC DNA]</scope>
    <source>
        <strain evidence="2 3">DSM 287</strain>
    </source>
</reference>
<dbReference type="OrthoDB" id="122519at2"/>
<proteinExistence type="predicted"/>
<dbReference type="RefSeq" id="WP_160788129.1">
    <property type="nucleotide sequence ID" value="NZ_CP086611.1"/>
</dbReference>
<dbReference type="Pfam" id="PF09489">
    <property type="entry name" value="CbtB"/>
    <property type="match status" value="1"/>
</dbReference>
<evidence type="ECO:0000256" key="1">
    <source>
        <dbReference type="SAM" id="Phobius"/>
    </source>
</evidence>
<accession>A0A6N8TJW9</accession>
<comment type="caution">
    <text evidence="2">The sequence shown here is derived from an EMBL/GenBank/DDBJ whole genome shotgun (WGS) entry which is preliminary data.</text>
</comment>
<keyword evidence="1" id="KW-0472">Membrane</keyword>
<gene>
    <name evidence="2" type="ORF">GR156_21985</name>
</gene>
<keyword evidence="1" id="KW-0812">Transmembrane</keyword>
<organism evidence="2 3">
    <name type="scientific">Shinella zoogloeoides</name>
    <name type="common">Crabtreella saccharophila</name>
    <dbReference type="NCBI Taxonomy" id="352475"/>
    <lineage>
        <taxon>Bacteria</taxon>
        <taxon>Pseudomonadati</taxon>
        <taxon>Pseudomonadota</taxon>
        <taxon>Alphaproteobacteria</taxon>
        <taxon>Hyphomicrobiales</taxon>
        <taxon>Rhizobiaceae</taxon>
        <taxon>Shinella</taxon>
    </lineage>
</organism>
<dbReference type="EMBL" id="WUML01000040">
    <property type="protein sequence ID" value="MXO02971.1"/>
    <property type="molecule type" value="Genomic_DNA"/>
</dbReference>
<evidence type="ECO:0000313" key="3">
    <source>
        <dbReference type="Proteomes" id="UP000440304"/>
    </source>
</evidence>
<feature type="transmembrane region" description="Helical" evidence="1">
    <location>
        <begin position="20"/>
        <end position="38"/>
    </location>
</feature>